<dbReference type="Gene3D" id="3.90.180.10">
    <property type="entry name" value="Medium-chain alcohol dehydrogenases, catalytic domain"/>
    <property type="match status" value="1"/>
</dbReference>
<evidence type="ECO:0000313" key="6">
    <source>
        <dbReference type="EMBL" id="SUZ54207.1"/>
    </source>
</evidence>
<dbReference type="InterPro" id="IPR011032">
    <property type="entry name" value="GroES-like_sf"/>
</dbReference>
<gene>
    <name evidence="6" type="ORF">METZ01_LOCUS7061</name>
</gene>
<keyword evidence="5" id="KW-0560">Oxidoreductase</keyword>
<sequence length="349" mass="37285">MPSEAWGRDAWLCSLIEVHSAGLSMSEPITAQQFWIRSPGHGEIVRAALASPQLDEVRVAACYSSISRGTETLVFEGKVPPSQYEAMRAPFQEGEFPGPLKYGYASVGVVDAGPKEWEGRSVFCLFPHQDRYCVPSAAVVPLPTDVPPERAVLAANMETAVNVVWDASPAVGDRIVVIGGGVVGLLVAWLCNRIVGVDLVLVDINPARAAVAAGLGVAFSEGPPVGANADLVVHASGDPDGLVAALDVAGTEATIVEASWYGSCPVSLPLGEAFHSRRLTLRSSQVGRIPPSRSARWNLTRRLTLALGFLRDPRLDLLITGESRFEELPTVMSALSRDPGNTLCHRIRY</sequence>
<comment type="cofactor">
    <cofactor evidence="1">
        <name>Zn(2+)</name>
        <dbReference type="ChEBI" id="CHEBI:29105"/>
    </cofactor>
</comment>
<evidence type="ECO:0008006" key="7">
    <source>
        <dbReference type="Google" id="ProtNLM"/>
    </source>
</evidence>
<evidence type="ECO:0000256" key="1">
    <source>
        <dbReference type="ARBA" id="ARBA00001947"/>
    </source>
</evidence>
<keyword evidence="4" id="KW-0862">Zinc</keyword>
<evidence type="ECO:0000256" key="5">
    <source>
        <dbReference type="ARBA" id="ARBA00023002"/>
    </source>
</evidence>
<comment type="similarity">
    <text evidence="2">Belongs to the zinc-containing alcohol dehydrogenase family.</text>
</comment>
<dbReference type="PANTHER" id="PTHR43350:SF19">
    <property type="entry name" value="D-GULOSIDE 3-DEHYDROGENASE"/>
    <property type="match status" value="1"/>
</dbReference>
<organism evidence="6">
    <name type="scientific">marine metagenome</name>
    <dbReference type="NCBI Taxonomy" id="408172"/>
    <lineage>
        <taxon>unclassified sequences</taxon>
        <taxon>metagenomes</taxon>
        <taxon>ecological metagenomes</taxon>
    </lineage>
</organism>
<dbReference type="CDD" id="cd08255">
    <property type="entry name" value="2-desacetyl-2-hydroxyethyl_bacteriochlorophyllide_like"/>
    <property type="match status" value="1"/>
</dbReference>
<dbReference type="PANTHER" id="PTHR43350">
    <property type="entry name" value="NAD-DEPENDENT ALCOHOL DEHYDROGENASE"/>
    <property type="match status" value="1"/>
</dbReference>
<dbReference type="AlphaFoldDB" id="A0A381NI60"/>
<dbReference type="InterPro" id="IPR036291">
    <property type="entry name" value="NAD(P)-bd_dom_sf"/>
</dbReference>
<dbReference type="Gene3D" id="3.40.50.720">
    <property type="entry name" value="NAD(P)-binding Rossmann-like Domain"/>
    <property type="match status" value="1"/>
</dbReference>
<dbReference type="GO" id="GO:0046872">
    <property type="term" value="F:metal ion binding"/>
    <property type="evidence" value="ECO:0007669"/>
    <property type="project" value="UniProtKB-KW"/>
</dbReference>
<dbReference type="EMBL" id="UINC01000375">
    <property type="protein sequence ID" value="SUZ54207.1"/>
    <property type="molecule type" value="Genomic_DNA"/>
</dbReference>
<dbReference type="SUPFAM" id="SSF51735">
    <property type="entry name" value="NAD(P)-binding Rossmann-fold domains"/>
    <property type="match status" value="1"/>
</dbReference>
<name>A0A381NI60_9ZZZZ</name>
<protein>
    <recommendedName>
        <fullName evidence="7">Dehydrogenase</fullName>
    </recommendedName>
</protein>
<proteinExistence type="inferred from homology"/>
<evidence type="ECO:0000256" key="2">
    <source>
        <dbReference type="ARBA" id="ARBA00008072"/>
    </source>
</evidence>
<keyword evidence="3" id="KW-0479">Metal-binding</keyword>
<reference evidence="6" key="1">
    <citation type="submission" date="2018-05" db="EMBL/GenBank/DDBJ databases">
        <authorList>
            <person name="Lanie J.A."/>
            <person name="Ng W.-L."/>
            <person name="Kazmierczak K.M."/>
            <person name="Andrzejewski T.M."/>
            <person name="Davidsen T.M."/>
            <person name="Wayne K.J."/>
            <person name="Tettelin H."/>
            <person name="Glass J.I."/>
            <person name="Rusch D."/>
            <person name="Podicherti R."/>
            <person name="Tsui H.-C.T."/>
            <person name="Winkler M.E."/>
        </authorList>
    </citation>
    <scope>NUCLEOTIDE SEQUENCE</scope>
</reference>
<dbReference type="SUPFAM" id="SSF50129">
    <property type="entry name" value="GroES-like"/>
    <property type="match status" value="1"/>
</dbReference>
<evidence type="ECO:0000256" key="3">
    <source>
        <dbReference type="ARBA" id="ARBA00022723"/>
    </source>
</evidence>
<evidence type="ECO:0000256" key="4">
    <source>
        <dbReference type="ARBA" id="ARBA00022833"/>
    </source>
</evidence>
<accession>A0A381NI60</accession>
<dbReference type="GO" id="GO:0016491">
    <property type="term" value="F:oxidoreductase activity"/>
    <property type="evidence" value="ECO:0007669"/>
    <property type="project" value="UniProtKB-KW"/>
</dbReference>